<dbReference type="EMBL" id="JBHUNA010000013">
    <property type="protein sequence ID" value="MFD2760740.1"/>
    <property type="molecule type" value="Genomic_DNA"/>
</dbReference>
<sequence length="249" mass="28531">MKHFVRLLGLILLLPLTAVAAEENNEPSPQQIAAYNEDVTGNTEKETIELKGLLFADNTQYYVDTWASLASKDGEEWEIQYEGGYKPQIHFRDLNHDGIKDVLYQSLSNKSAGLHDYKLHTLSNGQMEQMNLPEQKFIKAQFKDDFRVKVQIAPDKEPSTVDISDQASKYAELGIYHQNGELLEKTSPMIHPIASFKPVKVNDKKGYGLKSRQRISGAYRDNHIGTVETLWYFEKEQWIILKTEWIPAD</sequence>
<reference evidence="3" key="1">
    <citation type="journal article" date="2019" name="Int. J. Syst. Evol. Microbiol.">
        <title>The Global Catalogue of Microorganisms (GCM) 10K type strain sequencing project: providing services to taxonomists for standard genome sequencing and annotation.</title>
        <authorList>
            <consortium name="The Broad Institute Genomics Platform"/>
            <consortium name="The Broad Institute Genome Sequencing Center for Infectious Disease"/>
            <person name="Wu L."/>
            <person name="Ma J."/>
        </authorList>
    </citation>
    <scope>NUCLEOTIDE SEQUENCE [LARGE SCALE GENOMIC DNA]</scope>
    <source>
        <strain evidence="3">TISTR 1535</strain>
    </source>
</reference>
<evidence type="ECO:0000313" key="2">
    <source>
        <dbReference type="EMBL" id="MFD2760740.1"/>
    </source>
</evidence>
<keyword evidence="1" id="KW-0732">Signal</keyword>
<feature type="chain" id="PRO_5047384369" evidence="1">
    <location>
        <begin position="21"/>
        <end position="249"/>
    </location>
</feature>
<keyword evidence="3" id="KW-1185">Reference proteome</keyword>
<accession>A0ABW5V4X3</accession>
<dbReference type="Proteomes" id="UP001597502">
    <property type="component" value="Unassembled WGS sequence"/>
</dbReference>
<comment type="caution">
    <text evidence="2">The sequence shown here is derived from an EMBL/GenBank/DDBJ whole genome shotgun (WGS) entry which is preliminary data.</text>
</comment>
<organism evidence="2 3">
    <name type="scientific">Lentibacillus juripiscarius</name>
    <dbReference type="NCBI Taxonomy" id="257446"/>
    <lineage>
        <taxon>Bacteria</taxon>
        <taxon>Bacillati</taxon>
        <taxon>Bacillota</taxon>
        <taxon>Bacilli</taxon>
        <taxon>Bacillales</taxon>
        <taxon>Bacillaceae</taxon>
        <taxon>Lentibacillus</taxon>
    </lineage>
</organism>
<dbReference type="RefSeq" id="WP_382392532.1">
    <property type="nucleotide sequence ID" value="NZ_JBHUNA010000013.1"/>
</dbReference>
<evidence type="ECO:0000256" key="1">
    <source>
        <dbReference type="SAM" id="SignalP"/>
    </source>
</evidence>
<proteinExistence type="predicted"/>
<feature type="signal peptide" evidence="1">
    <location>
        <begin position="1"/>
        <end position="20"/>
    </location>
</feature>
<evidence type="ECO:0000313" key="3">
    <source>
        <dbReference type="Proteomes" id="UP001597502"/>
    </source>
</evidence>
<name>A0ABW5V4X3_9BACI</name>
<gene>
    <name evidence="2" type="ORF">ACFSUO_07085</name>
</gene>
<protein>
    <submittedName>
        <fullName evidence="2">Uncharacterized protein</fullName>
    </submittedName>
</protein>